<keyword evidence="2" id="KW-1185">Reference proteome</keyword>
<evidence type="ECO:0000313" key="1">
    <source>
        <dbReference type="EMBL" id="MBB5743944.1"/>
    </source>
</evidence>
<dbReference type="AlphaFoldDB" id="A0A7W9CEA9"/>
<sequence>MVQTQTKTMVRTEVVIDGEPALLAQDQDVAELKARIEQAVATPGAFVDFVVVGNRRVSVLITPRSRVTFSVATVQFDERDTGDEAAPFGGFFDF</sequence>
<evidence type="ECO:0000313" key="2">
    <source>
        <dbReference type="Proteomes" id="UP000517712"/>
    </source>
</evidence>
<organism evidence="1 2">
    <name type="scientific">Microbacterium ginsengiterrae</name>
    <dbReference type="NCBI Taxonomy" id="546115"/>
    <lineage>
        <taxon>Bacteria</taxon>
        <taxon>Bacillati</taxon>
        <taxon>Actinomycetota</taxon>
        <taxon>Actinomycetes</taxon>
        <taxon>Micrococcales</taxon>
        <taxon>Microbacteriaceae</taxon>
        <taxon>Microbacterium</taxon>
    </lineage>
</organism>
<accession>A0A7W9CEA9</accession>
<dbReference type="EMBL" id="JACHMU010000001">
    <property type="protein sequence ID" value="MBB5743944.1"/>
    <property type="molecule type" value="Genomic_DNA"/>
</dbReference>
<dbReference type="Proteomes" id="UP000517712">
    <property type="component" value="Unassembled WGS sequence"/>
</dbReference>
<reference evidence="1 2" key="1">
    <citation type="submission" date="2020-08" db="EMBL/GenBank/DDBJ databases">
        <title>Sequencing the genomes of 1000 actinobacteria strains.</title>
        <authorList>
            <person name="Klenk H.-P."/>
        </authorList>
    </citation>
    <scope>NUCLEOTIDE SEQUENCE [LARGE SCALE GENOMIC DNA]</scope>
    <source>
        <strain evidence="1 2">DSM 24823</strain>
    </source>
</reference>
<protein>
    <submittedName>
        <fullName evidence="1">Uncharacterized protein</fullName>
    </submittedName>
</protein>
<comment type="caution">
    <text evidence="1">The sequence shown here is derived from an EMBL/GenBank/DDBJ whole genome shotgun (WGS) entry which is preliminary data.</text>
</comment>
<name>A0A7W9CEA9_9MICO</name>
<gene>
    <name evidence="1" type="ORF">HD600_002441</name>
</gene>
<dbReference type="RefSeq" id="WP_184283943.1">
    <property type="nucleotide sequence ID" value="NZ_BAAAPG010000001.1"/>
</dbReference>
<proteinExistence type="predicted"/>